<sequence>MAPTQSGHRSLRSNPSLTSLTSLASSLPSLYTTTSSATQWGPGALAGKAILALGKATLRGAENVVILRRMVTIRAHLPCLDEERSGANACFMDGIFEDLAELSRPELYSENIRYPAMELILKQIALMRTAYFIHCLSKWSLDDLIALISEVMSICILCDRGFREHRLAAAYASALPPGHHPLDPCLSFISELVRQNRTTFEAAVLSKFPELVLLSSCGRHRHTVAEPDEEERLDFTCASAFTILSTPDPQLHEIWRTSLDQYWPFYRPPSLRDVVGHISTVSPDTWLVLEAHFLQQELDHFLELAMPGKFPSFSGGSAYTTSLGNRAIKFSEILDAGNISSWHALGYLIRCVVLGGDITGILLEHIHRRSHRSRVSLFSRIIFFLLPNTSVIQSNPSTM</sequence>
<dbReference type="Proteomes" id="UP001221757">
    <property type="component" value="Unassembled WGS sequence"/>
</dbReference>
<evidence type="ECO:0000313" key="2">
    <source>
        <dbReference type="Proteomes" id="UP001221757"/>
    </source>
</evidence>
<reference evidence="1" key="1">
    <citation type="submission" date="2023-03" db="EMBL/GenBank/DDBJ databases">
        <title>Massive genome expansion in bonnet fungi (Mycena s.s.) driven by repeated elements and novel gene families across ecological guilds.</title>
        <authorList>
            <consortium name="Lawrence Berkeley National Laboratory"/>
            <person name="Harder C.B."/>
            <person name="Miyauchi S."/>
            <person name="Viragh M."/>
            <person name="Kuo A."/>
            <person name="Thoen E."/>
            <person name="Andreopoulos B."/>
            <person name="Lu D."/>
            <person name="Skrede I."/>
            <person name="Drula E."/>
            <person name="Henrissat B."/>
            <person name="Morin E."/>
            <person name="Kohler A."/>
            <person name="Barry K."/>
            <person name="LaButti K."/>
            <person name="Morin E."/>
            <person name="Salamov A."/>
            <person name="Lipzen A."/>
            <person name="Mereny Z."/>
            <person name="Hegedus B."/>
            <person name="Baldrian P."/>
            <person name="Stursova M."/>
            <person name="Weitz H."/>
            <person name="Taylor A."/>
            <person name="Grigoriev I.V."/>
            <person name="Nagy L.G."/>
            <person name="Martin F."/>
            <person name="Kauserud H."/>
        </authorList>
    </citation>
    <scope>NUCLEOTIDE SEQUENCE</scope>
    <source>
        <strain evidence="1">CBHHK067</strain>
    </source>
</reference>
<evidence type="ECO:0000313" key="1">
    <source>
        <dbReference type="EMBL" id="KAJ7669061.1"/>
    </source>
</evidence>
<protein>
    <submittedName>
        <fullName evidence="1">Uncharacterized protein</fullName>
    </submittedName>
</protein>
<feature type="non-terminal residue" evidence="1">
    <location>
        <position position="399"/>
    </location>
</feature>
<comment type="caution">
    <text evidence="1">The sequence shown here is derived from an EMBL/GenBank/DDBJ whole genome shotgun (WGS) entry which is preliminary data.</text>
</comment>
<name>A0AAD7CY74_MYCRO</name>
<keyword evidence="2" id="KW-1185">Reference proteome</keyword>
<accession>A0AAD7CY74</accession>
<proteinExistence type="predicted"/>
<dbReference type="EMBL" id="JARKIE010000189">
    <property type="protein sequence ID" value="KAJ7669061.1"/>
    <property type="molecule type" value="Genomic_DNA"/>
</dbReference>
<organism evidence="1 2">
    <name type="scientific">Mycena rosella</name>
    <name type="common">Pink bonnet</name>
    <name type="synonym">Agaricus rosellus</name>
    <dbReference type="NCBI Taxonomy" id="1033263"/>
    <lineage>
        <taxon>Eukaryota</taxon>
        <taxon>Fungi</taxon>
        <taxon>Dikarya</taxon>
        <taxon>Basidiomycota</taxon>
        <taxon>Agaricomycotina</taxon>
        <taxon>Agaricomycetes</taxon>
        <taxon>Agaricomycetidae</taxon>
        <taxon>Agaricales</taxon>
        <taxon>Marasmiineae</taxon>
        <taxon>Mycenaceae</taxon>
        <taxon>Mycena</taxon>
    </lineage>
</organism>
<dbReference type="AlphaFoldDB" id="A0AAD7CY74"/>
<gene>
    <name evidence="1" type="ORF">B0H17DRAFT_1183887</name>
</gene>